<reference evidence="9" key="1">
    <citation type="submission" date="2011-12" db="EMBL/GenBank/DDBJ databases">
        <title>Complete sequence of Clostridium clariflavum DSM 19732.</title>
        <authorList>
            <consortium name="US DOE Joint Genome Institute"/>
            <person name="Lucas S."/>
            <person name="Han J."/>
            <person name="Lapidus A."/>
            <person name="Cheng J.-F."/>
            <person name="Goodwin L."/>
            <person name="Pitluck S."/>
            <person name="Peters L."/>
            <person name="Teshima H."/>
            <person name="Detter J.C."/>
            <person name="Han C."/>
            <person name="Tapia R."/>
            <person name="Land M."/>
            <person name="Hauser L."/>
            <person name="Kyrpides N."/>
            <person name="Ivanova N."/>
            <person name="Pagani I."/>
            <person name="Kitzmiller T."/>
            <person name="Lynd L."/>
            <person name="Izquierdo J."/>
            <person name="Woyke T."/>
        </authorList>
    </citation>
    <scope>NUCLEOTIDE SEQUENCE [LARGE SCALE GENOMIC DNA]</scope>
    <source>
        <strain evidence="9">DSM 19732 / NBRC 101661 / EBR45</strain>
    </source>
</reference>
<dbReference type="AlphaFoldDB" id="G8M1P3"/>
<evidence type="ECO:0000256" key="5">
    <source>
        <dbReference type="ARBA" id="ARBA00023237"/>
    </source>
</evidence>
<evidence type="ECO:0000313" key="9">
    <source>
        <dbReference type="Proteomes" id="UP000005435"/>
    </source>
</evidence>
<comment type="subcellular location">
    <subcellularLocation>
        <location evidence="1">Cell outer membrane</location>
    </subcellularLocation>
</comment>
<dbReference type="RefSeq" id="WP_014256775.1">
    <property type="nucleotide sequence ID" value="NC_016627.1"/>
</dbReference>
<dbReference type="PANTHER" id="PTHR30026">
    <property type="entry name" value="OUTER MEMBRANE PROTEIN TOLC"/>
    <property type="match status" value="1"/>
</dbReference>
<dbReference type="InterPro" id="IPR051906">
    <property type="entry name" value="TolC-like"/>
</dbReference>
<dbReference type="PANTHER" id="PTHR30026:SF20">
    <property type="entry name" value="OUTER MEMBRANE PROTEIN TOLC"/>
    <property type="match status" value="1"/>
</dbReference>
<feature type="signal peptide" evidence="7">
    <location>
        <begin position="1"/>
        <end position="20"/>
    </location>
</feature>
<dbReference type="GO" id="GO:0015288">
    <property type="term" value="F:porin activity"/>
    <property type="evidence" value="ECO:0007669"/>
    <property type="project" value="TreeGrafter"/>
</dbReference>
<organism evidence="8 9">
    <name type="scientific">Acetivibrio clariflavus (strain DSM 19732 / NBRC 101661 / EBR45)</name>
    <name type="common">Clostridium clariflavum</name>
    <dbReference type="NCBI Taxonomy" id="720554"/>
    <lineage>
        <taxon>Bacteria</taxon>
        <taxon>Bacillati</taxon>
        <taxon>Bacillota</taxon>
        <taxon>Clostridia</taxon>
        <taxon>Eubacteriales</taxon>
        <taxon>Oscillospiraceae</taxon>
        <taxon>Acetivibrio</taxon>
    </lineage>
</organism>
<feature type="coiled-coil region" evidence="6">
    <location>
        <begin position="269"/>
        <end position="335"/>
    </location>
</feature>
<name>G8M1P3_ACECE</name>
<dbReference type="Gene3D" id="1.20.1600.10">
    <property type="entry name" value="Outer membrane efflux proteins (OEP)"/>
    <property type="match status" value="2"/>
</dbReference>
<sequence precursor="true">MKKIISIALIVSMFGILAQANGETGNIITYDKAKEVMLSNNRTLKSLAIEERKMFLNYNSIVQGTKNLKTDGVTFKFGGREFFFEYDDNTKLSLTLAKEYTPAELKYYWNKMIINKTITEKSLYLNMRDLYLGLMKSDKDYKLAQKKYQLAESKHRINKLKFEQGLITRQDLDESEYELLKAEKSVEEAKRNRENTVRSMNSILGADISTEYEEVIFDELKRNITLKPLEYYIEKALAERYEIKSIEEELRLKELKKGIIEKSKLFKKNYNIMEQYEDLELEIETLKVKMEKARFDIENDIKKAYIEIKNDLNTIESTIETIKMQKRNLDKMKQQYERGFISKIVLDEMEIGIEELENMKEYVIYSYNTKIMKLEEAAGLGPAYGKE</sequence>
<dbReference type="GO" id="GO:0015562">
    <property type="term" value="F:efflux transmembrane transporter activity"/>
    <property type="evidence" value="ECO:0007669"/>
    <property type="project" value="InterPro"/>
</dbReference>
<evidence type="ECO:0000256" key="7">
    <source>
        <dbReference type="SAM" id="SignalP"/>
    </source>
</evidence>
<dbReference type="GO" id="GO:0009279">
    <property type="term" value="C:cell outer membrane"/>
    <property type="evidence" value="ECO:0007669"/>
    <property type="project" value="UniProtKB-SubCell"/>
</dbReference>
<keyword evidence="6" id="KW-0175">Coiled coil</keyword>
<keyword evidence="3" id="KW-0812">Transmembrane</keyword>
<keyword evidence="5" id="KW-0998">Cell outer membrane</keyword>
<dbReference type="Proteomes" id="UP000005435">
    <property type="component" value="Chromosome"/>
</dbReference>
<dbReference type="SUPFAM" id="SSF56954">
    <property type="entry name" value="Outer membrane efflux proteins (OEP)"/>
    <property type="match status" value="1"/>
</dbReference>
<dbReference type="HOGENOM" id="CLU_721026_0_0_9"/>
<dbReference type="eggNOG" id="COG1538">
    <property type="taxonomic scope" value="Bacteria"/>
</dbReference>
<evidence type="ECO:0000256" key="4">
    <source>
        <dbReference type="ARBA" id="ARBA00023136"/>
    </source>
</evidence>
<keyword evidence="4" id="KW-0472">Membrane</keyword>
<dbReference type="KEGG" id="ccl:Clocl_3822"/>
<evidence type="ECO:0000256" key="2">
    <source>
        <dbReference type="ARBA" id="ARBA00022452"/>
    </source>
</evidence>
<dbReference type="STRING" id="720554.Clocl_3822"/>
<feature type="chain" id="PRO_5003510979" description="Outer membrane efflux protein" evidence="7">
    <location>
        <begin position="21"/>
        <end position="387"/>
    </location>
</feature>
<dbReference type="EMBL" id="CP003065">
    <property type="protein sequence ID" value="AEV70272.1"/>
    <property type="molecule type" value="Genomic_DNA"/>
</dbReference>
<keyword evidence="9" id="KW-1185">Reference proteome</keyword>
<keyword evidence="7" id="KW-0732">Signal</keyword>
<dbReference type="OrthoDB" id="2082929at2"/>
<proteinExistence type="predicted"/>
<evidence type="ECO:0008006" key="10">
    <source>
        <dbReference type="Google" id="ProtNLM"/>
    </source>
</evidence>
<keyword evidence="2" id="KW-1134">Transmembrane beta strand</keyword>
<evidence type="ECO:0000256" key="6">
    <source>
        <dbReference type="SAM" id="Coils"/>
    </source>
</evidence>
<protein>
    <recommendedName>
        <fullName evidence="10">Outer membrane efflux protein</fullName>
    </recommendedName>
</protein>
<dbReference type="GO" id="GO:1990281">
    <property type="term" value="C:efflux pump complex"/>
    <property type="evidence" value="ECO:0007669"/>
    <property type="project" value="TreeGrafter"/>
</dbReference>
<evidence type="ECO:0000256" key="1">
    <source>
        <dbReference type="ARBA" id="ARBA00004442"/>
    </source>
</evidence>
<reference evidence="8 9" key="2">
    <citation type="journal article" date="2012" name="Stand. Genomic Sci.">
        <title>Complete Genome Sequence of Clostridium clariflavum DSM 19732.</title>
        <authorList>
            <person name="Izquierdo J.A."/>
            <person name="Goodwin L."/>
            <person name="Davenport K.W."/>
            <person name="Teshima H."/>
            <person name="Bruce D."/>
            <person name="Detter C."/>
            <person name="Tapia R."/>
            <person name="Han S."/>
            <person name="Land M."/>
            <person name="Hauser L."/>
            <person name="Jeffries C.D."/>
            <person name="Han J."/>
            <person name="Pitluck S."/>
            <person name="Nolan M."/>
            <person name="Chen A."/>
            <person name="Huntemann M."/>
            <person name="Mavromatis K."/>
            <person name="Mikhailova N."/>
            <person name="Liolios K."/>
            <person name="Woyke T."/>
            <person name="Lynd L.R."/>
        </authorList>
    </citation>
    <scope>NUCLEOTIDE SEQUENCE [LARGE SCALE GENOMIC DNA]</scope>
    <source>
        <strain evidence="9">DSM 19732 / NBRC 101661 / EBR45</strain>
    </source>
</reference>
<accession>G8M1P3</accession>
<evidence type="ECO:0000256" key="3">
    <source>
        <dbReference type="ARBA" id="ARBA00022692"/>
    </source>
</evidence>
<feature type="coiled-coil region" evidence="6">
    <location>
        <begin position="172"/>
        <end position="199"/>
    </location>
</feature>
<evidence type="ECO:0000313" key="8">
    <source>
        <dbReference type="EMBL" id="AEV70272.1"/>
    </source>
</evidence>
<gene>
    <name evidence="8" type="ordered locus">Clocl_3822</name>
</gene>